<reference evidence="1" key="1">
    <citation type="journal article" date="2022" name="New Phytol.">
        <title>Evolutionary transition to the ectomycorrhizal habit in the genomes of a hyperdiverse lineage of mushroom-forming fungi.</title>
        <authorList>
            <person name="Looney B."/>
            <person name="Miyauchi S."/>
            <person name="Morin E."/>
            <person name="Drula E."/>
            <person name="Courty P.E."/>
            <person name="Kohler A."/>
            <person name="Kuo A."/>
            <person name="LaButti K."/>
            <person name="Pangilinan J."/>
            <person name="Lipzen A."/>
            <person name="Riley R."/>
            <person name="Andreopoulos W."/>
            <person name="He G."/>
            <person name="Johnson J."/>
            <person name="Nolan M."/>
            <person name="Tritt A."/>
            <person name="Barry K.W."/>
            <person name="Grigoriev I.V."/>
            <person name="Nagy L.G."/>
            <person name="Hibbett D."/>
            <person name="Henrissat B."/>
            <person name="Matheny P.B."/>
            <person name="Labbe J."/>
            <person name="Martin F.M."/>
        </authorList>
    </citation>
    <scope>NUCLEOTIDE SEQUENCE</scope>
    <source>
        <strain evidence="1">BPL690</strain>
    </source>
</reference>
<protein>
    <submittedName>
        <fullName evidence="1">Uncharacterized protein</fullName>
    </submittedName>
</protein>
<organism evidence="1 2">
    <name type="scientific">Multifurca ochricompacta</name>
    <dbReference type="NCBI Taxonomy" id="376703"/>
    <lineage>
        <taxon>Eukaryota</taxon>
        <taxon>Fungi</taxon>
        <taxon>Dikarya</taxon>
        <taxon>Basidiomycota</taxon>
        <taxon>Agaricomycotina</taxon>
        <taxon>Agaricomycetes</taxon>
        <taxon>Russulales</taxon>
        <taxon>Russulaceae</taxon>
        <taxon>Multifurca</taxon>
    </lineage>
</organism>
<sequence>MLPCKQATVAIARGPELKMVSLEWGHFEPAKGVRTLFEAMVSPLRDHTPRLIRKSSSTIAGAVLRRRRISTIDQLSSRMKKRCMWALSFPKVPPLSYGYASILFDRLALLSRISILKGGDIGYRMPLYASTTRTYLKIITIDGSPTSGTPFTAPEAPHLSLLVYPHSRAETTLTYTQTGGYVVDRAVGALLRIEVALHWMCLRL</sequence>
<dbReference type="Proteomes" id="UP001203297">
    <property type="component" value="Unassembled WGS sequence"/>
</dbReference>
<comment type="caution">
    <text evidence="1">The sequence shown here is derived from an EMBL/GenBank/DDBJ whole genome shotgun (WGS) entry which is preliminary data.</text>
</comment>
<proteinExistence type="predicted"/>
<gene>
    <name evidence="1" type="ORF">B0F90DRAFT_1669766</name>
</gene>
<accession>A0AAD4M1U3</accession>
<evidence type="ECO:0000313" key="2">
    <source>
        <dbReference type="Proteomes" id="UP001203297"/>
    </source>
</evidence>
<name>A0AAD4M1U3_9AGAM</name>
<dbReference type="EMBL" id="WTXG01000047">
    <property type="protein sequence ID" value="KAI0296549.1"/>
    <property type="molecule type" value="Genomic_DNA"/>
</dbReference>
<dbReference type="AlphaFoldDB" id="A0AAD4M1U3"/>
<evidence type="ECO:0000313" key="1">
    <source>
        <dbReference type="EMBL" id="KAI0296549.1"/>
    </source>
</evidence>
<keyword evidence="2" id="KW-1185">Reference proteome</keyword>